<dbReference type="Pfam" id="PF01436">
    <property type="entry name" value="NHL"/>
    <property type="match status" value="1"/>
</dbReference>
<reference evidence="4" key="1">
    <citation type="submission" date="2021-02" db="EMBL/GenBank/DDBJ databases">
        <authorList>
            <person name="Nowell W R."/>
        </authorList>
    </citation>
    <scope>NUCLEOTIDE SEQUENCE</scope>
</reference>
<feature type="repeat" description="NHL" evidence="2">
    <location>
        <begin position="453"/>
        <end position="489"/>
    </location>
</feature>
<gene>
    <name evidence="5" type="ORF">BJG266_LOCUS15474</name>
    <name evidence="4" type="ORF">QVE165_LOCUS10876</name>
</gene>
<dbReference type="SUPFAM" id="SSF101898">
    <property type="entry name" value="NHL repeat"/>
    <property type="match status" value="1"/>
</dbReference>
<evidence type="ECO:0000256" key="3">
    <source>
        <dbReference type="SAM" id="Coils"/>
    </source>
</evidence>
<organism evidence="4 6">
    <name type="scientific">Adineta steineri</name>
    <dbReference type="NCBI Taxonomy" id="433720"/>
    <lineage>
        <taxon>Eukaryota</taxon>
        <taxon>Metazoa</taxon>
        <taxon>Spiralia</taxon>
        <taxon>Gnathifera</taxon>
        <taxon>Rotifera</taxon>
        <taxon>Eurotatoria</taxon>
        <taxon>Bdelloidea</taxon>
        <taxon>Adinetida</taxon>
        <taxon>Adinetidae</taxon>
        <taxon>Adineta</taxon>
    </lineage>
</organism>
<dbReference type="EMBL" id="CAJNOI010000068">
    <property type="protein sequence ID" value="CAF0992508.1"/>
    <property type="molecule type" value="Genomic_DNA"/>
</dbReference>
<evidence type="ECO:0000256" key="1">
    <source>
        <dbReference type="ARBA" id="ARBA00022737"/>
    </source>
</evidence>
<dbReference type="InterPro" id="IPR011042">
    <property type="entry name" value="6-blade_b-propeller_TolB-like"/>
</dbReference>
<proteinExistence type="predicted"/>
<comment type="caution">
    <text evidence="4">The sequence shown here is derived from an EMBL/GenBank/DDBJ whole genome shotgun (WGS) entry which is preliminary data.</text>
</comment>
<dbReference type="Gene3D" id="2.120.10.30">
    <property type="entry name" value="TolB, C-terminal domain"/>
    <property type="match status" value="2"/>
</dbReference>
<feature type="repeat" description="NHL" evidence="2">
    <location>
        <begin position="408"/>
        <end position="439"/>
    </location>
</feature>
<dbReference type="GO" id="GO:0008270">
    <property type="term" value="F:zinc ion binding"/>
    <property type="evidence" value="ECO:0007669"/>
    <property type="project" value="UniProtKB-KW"/>
</dbReference>
<evidence type="ECO:0000256" key="2">
    <source>
        <dbReference type="PROSITE-ProRule" id="PRU00504"/>
    </source>
</evidence>
<dbReference type="PANTHER" id="PTHR24104:SF25">
    <property type="entry name" value="PROTEIN LIN-41"/>
    <property type="match status" value="1"/>
</dbReference>
<dbReference type="PANTHER" id="PTHR24104">
    <property type="entry name" value="E3 UBIQUITIN-PROTEIN LIGASE NHLRC1-RELATED"/>
    <property type="match status" value="1"/>
</dbReference>
<evidence type="ECO:0000313" key="5">
    <source>
        <dbReference type="EMBL" id="CAF0992508.1"/>
    </source>
</evidence>
<evidence type="ECO:0000313" key="6">
    <source>
        <dbReference type="Proteomes" id="UP000663832"/>
    </source>
</evidence>
<dbReference type="Gene3D" id="2.40.10.500">
    <property type="match status" value="1"/>
</dbReference>
<dbReference type="Proteomes" id="UP000663877">
    <property type="component" value="Unassembled WGS sequence"/>
</dbReference>
<protein>
    <submittedName>
        <fullName evidence="4">Uncharacterized protein</fullName>
    </submittedName>
</protein>
<dbReference type="AlphaFoldDB" id="A0A814BI58"/>
<dbReference type="InterPro" id="IPR050952">
    <property type="entry name" value="TRIM-NHL_E3_ligases"/>
</dbReference>
<name>A0A814BI58_9BILA</name>
<dbReference type="PROSITE" id="PS51125">
    <property type="entry name" value="NHL"/>
    <property type="match status" value="3"/>
</dbReference>
<feature type="repeat" description="NHL" evidence="2">
    <location>
        <begin position="352"/>
        <end position="389"/>
    </location>
</feature>
<dbReference type="CDD" id="cd05819">
    <property type="entry name" value="NHL"/>
    <property type="match status" value="1"/>
</dbReference>
<evidence type="ECO:0000313" key="4">
    <source>
        <dbReference type="EMBL" id="CAF0926967.1"/>
    </source>
</evidence>
<dbReference type="OrthoDB" id="10282866at2759"/>
<keyword evidence="6" id="KW-1185">Reference proteome</keyword>
<keyword evidence="3" id="KW-0175">Coiled coil</keyword>
<dbReference type="Proteomes" id="UP000663832">
    <property type="component" value="Unassembled WGS sequence"/>
</dbReference>
<keyword evidence="1" id="KW-0677">Repeat</keyword>
<feature type="coiled-coil region" evidence="3">
    <location>
        <begin position="114"/>
        <end position="141"/>
    </location>
</feature>
<dbReference type="EMBL" id="CAJNOM010000051">
    <property type="protein sequence ID" value="CAF0926967.1"/>
    <property type="molecule type" value="Genomic_DNA"/>
</dbReference>
<dbReference type="InterPro" id="IPR001258">
    <property type="entry name" value="NHL_repeat"/>
</dbReference>
<accession>A0A814BI58</accession>
<sequence length="491" mass="55573">MASKSERTRCITCDKEKRAVRCEGCYQLFCYEHFTDHRQALSRQLDQIEASRDLFRQKFNEQASHPQTSSSSSHSQVHLLMRQVDQWEEESIKTIQQTASECRQLLIQNTSRSAPQTETNLAKLTEEIRQTRKENDFNEIDLKKFDEQLKQLSIDIDKSSHMTVQQSSTTLIKKLSVVISARKLLSTTSISNNTKWKQYAVTVAGGNGEGNQLNQLSRPYGIYIDDEDQSIYIADQWSHRIVKWKSGASHGQVVAGGNGEGNRLDQLNHPTDLIVDKNSDSLIICDWGNRRVVRWPRRSEADQHIVISNIDCFRIAIDSTGDLYVADWKKNEVRRWKEGDSVGIVVAGGNGKGNNANQLNGPTSIYVDEEHSLYVSDHHNNRIMKWMKGAKEGISVAGAYGQGNSLTQLSYPQGITVDHLHNIYVADSGNDRIMRWSKGSRTGSVIVRGHGQGEKPNQFNCLGSVTFDRKGNLYVVDSWNHRVQKFDVDSN</sequence>